<comment type="caution">
    <text evidence="1">The sequence shown here is derived from an EMBL/GenBank/DDBJ whole genome shotgun (WGS) entry which is preliminary data.</text>
</comment>
<organism evidence="1 2">
    <name type="scientific">Campylobacter gastrosuis</name>
    <dbReference type="NCBI Taxonomy" id="2974576"/>
    <lineage>
        <taxon>Bacteria</taxon>
        <taxon>Pseudomonadati</taxon>
        <taxon>Campylobacterota</taxon>
        <taxon>Epsilonproteobacteria</taxon>
        <taxon>Campylobacterales</taxon>
        <taxon>Campylobacteraceae</taxon>
        <taxon>Campylobacter</taxon>
    </lineage>
</organism>
<proteinExistence type="predicted"/>
<evidence type="ECO:0008006" key="3">
    <source>
        <dbReference type="Google" id="ProtNLM"/>
    </source>
</evidence>
<evidence type="ECO:0000313" key="1">
    <source>
        <dbReference type="EMBL" id="MDL0088185.1"/>
    </source>
</evidence>
<reference evidence="1" key="1">
    <citation type="submission" date="2022-08" db="EMBL/GenBank/DDBJ databases">
        <authorList>
            <person name="Wang H."/>
        </authorList>
    </citation>
    <scope>NUCLEOTIDE SEQUENCE</scope>
    <source>
        <strain evidence="1">PS10</strain>
    </source>
</reference>
<reference evidence="1" key="2">
    <citation type="journal article" date="2023" name="Microorganisms">
        <title>Isolation and Genomic Characteristics of Cat-Borne Campylobacter felis sp. nov. and Sheep-Borne Campylobacter ovis sp. nov.</title>
        <authorList>
            <person name="Wang H."/>
            <person name="Li Y."/>
            <person name="Gu Y."/>
            <person name="Zhou G."/>
            <person name="Chen X."/>
            <person name="Zhang X."/>
            <person name="Shao Z."/>
            <person name="Zhang J."/>
            <person name="Zhang M."/>
        </authorList>
    </citation>
    <scope>NUCLEOTIDE SEQUENCE</scope>
    <source>
        <strain evidence="1">PS10</strain>
    </source>
</reference>
<protein>
    <recommendedName>
        <fullName evidence="3">Cation transporter</fullName>
    </recommendedName>
</protein>
<name>A0ABT7HMN2_9BACT</name>
<evidence type="ECO:0000313" key="2">
    <source>
        <dbReference type="Proteomes" id="UP001173801"/>
    </source>
</evidence>
<dbReference type="Pfam" id="PF19991">
    <property type="entry name" value="HMA_2"/>
    <property type="match status" value="1"/>
</dbReference>
<dbReference type="EMBL" id="JANURM010000002">
    <property type="protein sequence ID" value="MDL0088185.1"/>
    <property type="molecule type" value="Genomic_DNA"/>
</dbReference>
<dbReference type="Proteomes" id="UP001173801">
    <property type="component" value="Unassembled WGS sequence"/>
</dbReference>
<sequence>MSITPEILIKIISYFTPISHTEGRLRVRVSPKIRELSGEVELNNIDNLISKINGIKSVKFNKIIGSVTIQYDNLIFKKSEWDELLAGKNLEILSQKINDISKDIL</sequence>
<dbReference type="RefSeq" id="WP_284936841.1">
    <property type="nucleotide sequence ID" value="NZ_JANURM010000002.1"/>
</dbReference>
<keyword evidence="2" id="KW-1185">Reference proteome</keyword>
<accession>A0ABT7HMN2</accession>
<gene>
    <name evidence="1" type="ORF">NYG85_02185</name>
</gene>